<feature type="region of interest" description="Disordered" evidence="1">
    <location>
        <begin position="1"/>
        <end position="20"/>
    </location>
</feature>
<dbReference type="AlphaFoldDB" id="A0A2U3EQR5"/>
<evidence type="ECO:0000313" key="4">
    <source>
        <dbReference type="Proteomes" id="UP000245956"/>
    </source>
</evidence>
<organism evidence="3 4">
    <name type="scientific">Purpureocillium lilacinum</name>
    <name type="common">Paecilomyces lilacinus</name>
    <dbReference type="NCBI Taxonomy" id="33203"/>
    <lineage>
        <taxon>Eukaryota</taxon>
        <taxon>Fungi</taxon>
        <taxon>Dikarya</taxon>
        <taxon>Ascomycota</taxon>
        <taxon>Pezizomycotina</taxon>
        <taxon>Sordariomycetes</taxon>
        <taxon>Hypocreomycetidae</taxon>
        <taxon>Hypocreales</taxon>
        <taxon>Ophiocordycipitaceae</taxon>
        <taxon>Purpureocillium</taxon>
    </lineage>
</organism>
<reference evidence="2" key="3">
    <citation type="submission" date="2023-11" db="EMBL/GenBank/DDBJ databases">
        <authorList>
            <person name="Beijen E."/>
            <person name="Ohm R.A."/>
        </authorList>
    </citation>
    <scope>NUCLEOTIDE SEQUENCE</scope>
    <source>
        <strain evidence="2">CBS 150709</strain>
    </source>
</reference>
<reference evidence="3 4" key="2">
    <citation type="journal article" date="2016" name="Front. Microbiol.">
        <title>Genome and transcriptome sequences reveal the specific parasitism of the nematophagous Purpureocillium lilacinum 36-1.</title>
        <authorList>
            <person name="Xie J."/>
            <person name="Li S."/>
            <person name="Mo C."/>
            <person name="Xiao X."/>
            <person name="Peng D."/>
            <person name="Wang G."/>
            <person name="Xiao Y."/>
        </authorList>
    </citation>
    <scope>NUCLEOTIDE SEQUENCE [LARGE SCALE GENOMIC DNA]</scope>
    <source>
        <strain evidence="3 4">36-1</strain>
    </source>
</reference>
<evidence type="ECO:0000313" key="2">
    <source>
        <dbReference type="EMBL" id="KAK4092181.1"/>
    </source>
</evidence>
<name>A0A2U3EQR5_PURLI</name>
<dbReference type="EMBL" id="JAWRVI010000009">
    <property type="protein sequence ID" value="KAK4092181.1"/>
    <property type="molecule type" value="Genomic_DNA"/>
</dbReference>
<accession>A0A2U3EQR5</accession>
<reference evidence="3" key="1">
    <citation type="submission" date="2015-05" db="EMBL/GenBank/DDBJ databases">
        <authorList>
            <person name="Wang D.B."/>
            <person name="Wang M."/>
        </authorList>
    </citation>
    <scope>NUCLEOTIDE SEQUENCE</scope>
    <source>
        <strain evidence="3">36-1</strain>
    </source>
</reference>
<protein>
    <submittedName>
        <fullName evidence="3">Uncharacterized protein</fullName>
    </submittedName>
</protein>
<dbReference type="Proteomes" id="UP000245956">
    <property type="component" value="Unassembled WGS sequence"/>
</dbReference>
<feature type="compositionally biased region" description="Basic and acidic residues" evidence="1">
    <location>
        <begin position="1"/>
        <end position="15"/>
    </location>
</feature>
<dbReference type="Proteomes" id="UP001287286">
    <property type="component" value="Unassembled WGS sequence"/>
</dbReference>
<evidence type="ECO:0000313" key="3">
    <source>
        <dbReference type="EMBL" id="PWI76835.1"/>
    </source>
</evidence>
<evidence type="ECO:0000313" key="5">
    <source>
        <dbReference type="Proteomes" id="UP001287286"/>
    </source>
</evidence>
<evidence type="ECO:0000256" key="1">
    <source>
        <dbReference type="SAM" id="MobiDB-lite"/>
    </source>
</evidence>
<dbReference type="EMBL" id="LCWV01000001">
    <property type="protein sequence ID" value="PWI76835.1"/>
    <property type="molecule type" value="Genomic_DNA"/>
</dbReference>
<keyword evidence="5" id="KW-1185">Reference proteome</keyword>
<comment type="caution">
    <text evidence="3">The sequence shown here is derived from an EMBL/GenBank/DDBJ whole genome shotgun (WGS) entry which is preliminary data.</text>
</comment>
<sequence>MGSERSHTQGQDKSHGARVPSDVGWHCGRAARNCLPAQSTFVSVATHSTGCIMNRVRKWVRRAVGREVAAPGDPPLPFFEDSTPIDKGSATAQAGSAFFNLPGEIRLAVLLKAFGNCDMHMDLRFDLPRYTAETAGKPNQIPVHGGYPPLLYTHNGKPRVESQFLVDGLLRQSTIPGSPRLLSSAIHLVSDLRMTWELQLFNEERSIDVQIRDRARFRQKLELLPRAFPHLRQVTLLFTGEFYLRTIWPKLITDEMKAEFFDPLVNMSSRLPNIAKTWVALPDGAWLALTSRETRLELRTEEEIYMENTWGSQGSQLWYPFTDETEDRGRPGKGLWLKCGDQIGNPGWDFFTGEIFWGNVCRFGT</sequence>
<gene>
    <name evidence="3" type="ORF">PCL_04029</name>
    <name evidence="2" type="ORF">Purlil1_3434</name>
</gene>
<proteinExistence type="predicted"/>
<reference evidence="2 5" key="4">
    <citation type="journal article" date="2024" name="Microbiol. Resour. Announc.">
        <title>Genome annotations for the ascomycete fungi Trichoderma harzianum, Trichoderma aggressivum, and Purpureocillium lilacinum.</title>
        <authorList>
            <person name="Beijen E.P.W."/>
            <person name="Ohm R.A."/>
        </authorList>
    </citation>
    <scope>NUCLEOTIDE SEQUENCE [LARGE SCALE GENOMIC DNA]</scope>
    <source>
        <strain evidence="2 5">CBS 150709</strain>
    </source>
</reference>